<organism evidence="9 10">
    <name type="scientific">Bacillus pacificus</name>
    <dbReference type="NCBI Taxonomy" id="2026187"/>
    <lineage>
        <taxon>Bacteria</taxon>
        <taxon>Bacillati</taxon>
        <taxon>Bacillota</taxon>
        <taxon>Bacilli</taxon>
        <taxon>Bacillales</taxon>
        <taxon>Bacillaceae</taxon>
        <taxon>Bacillus</taxon>
        <taxon>Bacillus cereus group</taxon>
    </lineage>
</organism>
<reference evidence="9 10" key="1">
    <citation type="submission" date="2019-07" db="EMBL/GenBank/DDBJ databases">
        <authorList>
            <person name="Yu W.S."/>
            <person name="Cheong H.-M."/>
            <person name="Choi Y."/>
            <person name="Hwang K.J."/>
            <person name="Jung K."/>
            <person name="Lee S."/>
            <person name="Choi C."/>
        </authorList>
    </citation>
    <scope>NUCLEOTIDE SEQUENCE [LARGE SCALE GENOMIC DNA]</scope>
    <source>
        <strain evidence="9 10">NCCP 15909</strain>
    </source>
</reference>
<name>A0ABX6IBP1_9BACI</name>
<dbReference type="CDD" id="cd06261">
    <property type="entry name" value="TM_PBP2"/>
    <property type="match status" value="1"/>
</dbReference>
<dbReference type="InterPro" id="IPR000515">
    <property type="entry name" value="MetI-like"/>
</dbReference>
<protein>
    <submittedName>
        <fullName evidence="9">ABC transporter permease</fullName>
    </submittedName>
</protein>
<evidence type="ECO:0000256" key="4">
    <source>
        <dbReference type="ARBA" id="ARBA00022692"/>
    </source>
</evidence>
<dbReference type="SUPFAM" id="SSF161098">
    <property type="entry name" value="MetI-like"/>
    <property type="match status" value="1"/>
</dbReference>
<keyword evidence="5 7" id="KW-1133">Transmembrane helix</keyword>
<evidence type="ECO:0000256" key="3">
    <source>
        <dbReference type="ARBA" id="ARBA00022475"/>
    </source>
</evidence>
<comment type="subcellular location">
    <subcellularLocation>
        <location evidence="1 7">Cell membrane</location>
        <topology evidence="1 7">Multi-pass membrane protein</topology>
    </subcellularLocation>
</comment>
<evidence type="ECO:0000313" key="9">
    <source>
        <dbReference type="EMBL" id="QHH91307.1"/>
    </source>
</evidence>
<feature type="domain" description="ABC transmembrane type-1" evidence="8">
    <location>
        <begin position="57"/>
        <end position="241"/>
    </location>
</feature>
<gene>
    <name evidence="9" type="ORF">FPL01_23495</name>
</gene>
<accession>A0ABX6IBP1</accession>
<feature type="transmembrane region" description="Helical" evidence="7">
    <location>
        <begin position="175"/>
        <end position="199"/>
    </location>
</feature>
<dbReference type="Gene3D" id="1.10.3720.10">
    <property type="entry name" value="MetI-like"/>
    <property type="match status" value="1"/>
</dbReference>
<comment type="similarity">
    <text evidence="7">Belongs to the binding-protein-dependent transport system permease family.</text>
</comment>
<evidence type="ECO:0000256" key="7">
    <source>
        <dbReference type="RuleBase" id="RU363032"/>
    </source>
</evidence>
<feature type="transmembrane region" description="Helical" evidence="7">
    <location>
        <begin position="119"/>
        <end position="139"/>
    </location>
</feature>
<evidence type="ECO:0000256" key="1">
    <source>
        <dbReference type="ARBA" id="ARBA00004651"/>
    </source>
</evidence>
<evidence type="ECO:0000256" key="2">
    <source>
        <dbReference type="ARBA" id="ARBA00022448"/>
    </source>
</evidence>
<keyword evidence="10" id="KW-1185">Reference proteome</keyword>
<dbReference type="PANTHER" id="PTHR30151">
    <property type="entry name" value="ALKANE SULFONATE ABC TRANSPORTER-RELATED, MEMBRANE SUBUNIT"/>
    <property type="match status" value="1"/>
</dbReference>
<evidence type="ECO:0000256" key="6">
    <source>
        <dbReference type="ARBA" id="ARBA00023136"/>
    </source>
</evidence>
<feature type="transmembrane region" description="Helical" evidence="7">
    <location>
        <begin position="219"/>
        <end position="240"/>
    </location>
</feature>
<evidence type="ECO:0000259" key="8">
    <source>
        <dbReference type="PROSITE" id="PS50928"/>
    </source>
</evidence>
<sequence>MMNRLKELLPALTLSSMLLALWEIGARIVDEMYILPSPSAIVMKIWKLKDILFTVHLPATLYVVLIGVAISIVLGVGLAMLMNASTWMERAFYPLLVASQTIPITALAPLFVLWFGYTIWSKVVVTVLITFFPIAVNTYDGLRSTKKEWEELLVTYGATKKDVFLKLKLPSALPYFFSALKIAVPLSVIGAAIGEWLGAQAGLGYFSKRMMTQLDGAGVFAPIVLLSLLAILFVILISLVEKNSLVGGSIHEIFKAHLCVYIISCNDCWMFE</sequence>
<evidence type="ECO:0000313" key="10">
    <source>
        <dbReference type="Proteomes" id="UP000464796"/>
    </source>
</evidence>
<keyword evidence="4 7" id="KW-0812">Transmembrane</keyword>
<dbReference type="EMBL" id="CP041979">
    <property type="protein sequence ID" value="QHH91307.1"/>
    <property type="molecule type" value="Genomic_DNA"/>
</dbReference>
<keyword evidence="2 7" id="KW-0813">Transport</keyword>
<keyword evidence="6 7" id="KW-0472">Membrane</keyword>
<dbReference type="PROSITE" id="PS50928">
    <property type="entry name" value="ABC_TM1"/>
    <property type="match status" value="1"/>
</dbReference>
<dbReference type="PANTHER" id="PTHR30151:SF20">
    <property type="entry name" value="ABC TRANSPORTER PERMEASE PROTEIN HI_0355-RELATED"/>
    <property type="match status" value="1"/>
</dbReference>
<feature type="transmembrane region" description="Helical" evidence="7">
    <location>
        <begin position="93"/>
        <end position="113"/>
    </location>
</feature>
<dbReference type="InterPro" id="IPR035906">
    <property type="entry name" value="MetI-like_sf"/>
</dbReference>
<keyword evidence="3" id="KW-1003">Cell membrane</keyword>
<feature type="transmembrane region" description="Helical" evidence="7">
    <location>
        <begin position="59"/>
        <end position="81"/>
    </location>
</feature>
<evidence type="ECO:0000256" key="5">
    <source>
        <dbReference type="ARBA" id="ARBA00022989"/>
    </source>
</evidence>
<proteinExistence type="inferred from homology"/>
<dbReference type="Proteomes" id="UP000464796">
    <property type="component" value="Chromosome"/>
</dbReference>
<dbReference type="Pfam" id="PF00528">
    <property type="entry name" value="BPD_transp_1"/>
    <property type="match status" value="1"/>
</dbReference>